<keyword evidence="3" id="KW-1185">Reference proteome</keyword>
<dbReference type="GO" id="GO:0045121">
    <property type="term" value="C:membrane raft"/>
    <property type="evidence" value="ECO:0007005"/>
    <property type="project" value="WormBase"/>
</dbReference>
<dbReference type="AGR" id="WB:WBGene00012439"/>
<proteinExistence type="evidence at protein level"/>
<name>Q9XXJ4_CAEEL</name>
<dbReference type="PANTHER" id="PTHR33748:SF1">
    <property type="entry name" value="TPM_PHOSPHATASE DOMAIN-CONTAINING PROTEIN"/>
    <property type="match status" value="1"/>
</dbReference>
<dbReference type="GO" id="GO:0005892">
    <property type="term" value="C:acetylcholine-gated channel complex"/>
    <property type="evidence" value="ECO:0007669"/>
    <property type="project" value="InterPro"/>
</dbReference>
<dbReference type="InParanoid" id="Q9XXJ4"/>
<dbReference type="PANTHER" id="PTHR33748">
    <property type="entry name" value="PROTEIN CBG04600"/>
    <property type="match status" value="1"/>
</dbReference>
<dbReference type="OrthoDB" id="5793716at2759"/>
<dbReference type="Proteomes" id="UP000001940">
    <property type="component" value="Chromosome X"/>
</dbReference>
<evidence type="ECO:0000256" key="1">
    <source>
        <dbReference type="SAM" id="SignalP"/>
    </source>
</evidence>
<keyword evidence="5" id="KW-1267">Proteomics identification</keyword>
<dbReference type="HOGENOM" id="CLU_108653_0_0_1"/>
<dbReference type="PeptideAtlas" id="Q9XXJ4"/>
<dbReference type="PaxDb" id="6239-Y12A6A.1"/>
<dbReference type="WormBase" id="Y12A6A.1">
    <property type="protein sequence ID" value="CE19031"/>
    <property type="gene ID" value="WBGene00012439"/>
</dbReference>
<dbReference type="Bgee" id="WBGene00012439">
    <property type="expression patterns" value="Expressed in larva and 3 other cell types or tissues"/>
</dbReference>
<dbReference type="eggNOG" id="ENOG502SUMQ">
    <property type="taxonomic scope" value="Eukaryota"/>
</dbReference>
<organism evidence="2 3">
    <name type="scientific">Caenorhabditis elegans</name>
    <dbReference type="NCBI Taxonomy" id="6239"/>
    <lineage>
        <taxon>Eukaryota</taxon>
        <taxon>Metazoa</taxon>
        <taxon>Ecdysozoa</taxon>
        <taxon>Nematoda</taxon>
        <taxon>Chromadorea</taxon>
        <taxon>Rhabditida</taxon>
        <taxon>Rhabditina</taxon>
        <taxon>Rhabditomorpha</taxon>
        <taxon>Rhabditoidea</taxon>
        <taxon>Rhabditidae</taxon>
        <taxon>Peloderinae</taxon>
        <taxon>Caenorhabditis</taxon>
    </lineage>
</organism>
<reference evidence="2 3" key="1">
    <citation type="journal article" date="1998" name="Science">
        <title>Genome sequence of the nematode C. elegans: a platform for investigating biology.</title>
        <authorList>
            <consortium name="The C. elegans sequencing consortium"/>
            <person name="Sulson J.E."/>
            <person name="Waterston R."/>
        </authorList>
    </citation>
    <scope>NUCLEOTIDE SEQUENCE [LARGE SCALE GENOMIC DNA]</scope>
    <source>
        <strain evidence="2 3">Bristol N2</strain>
    </source>
</reference>
<dbReference type="SMR" id="Q9XXJ4"/>
<sequence length="209" mass="23150">MLRAIILSLATVFVLCTESDYTVETYPNPKRGGYKECGLRSSGLVCDPYETLSESERYRINNQLINFVTKTEEGGNTFCSKKGTDAMFVIMNKASQEFADNLRKHWSTIDTQCGRFGLLVLSLDDRQIFGSFDERSPINMAQLQAIIATEENHIKTGAYTTAVTNILKEVAASMTPQKGVTTTTPASSTKYSPAQLSVCSFLAALLYFF</sequence>
<keyword evidence="1" id="KW-0732">Signal</keyword>
<protein>
    <submittedName>
        <fullName evidence="2">TPM domain-containing protein</fullName>
    </submittedName>
</protein>
<dbReference type="Gene3D" id="3.10.310.50">
    <property type="match status" value="1"/>
</dbReference>
<evidence type="ECO:0000313" key="2">
    <source>
        <dbReference type="EMBL" id="CAA19444.1"/>
    </source>
</evidence>
<dbReference type="FunCoup" id="Q9XXJ4">
    <property type="interactions" value="19"/>
</dbReference>
<dbReference type="EMBL" id="BX284606">
    <property type="protein sequence ID" value="CAA19444.1"/>
    <property type="molecule type" value="Genomic_DNA"/>
</dbReference>
<dbReference type="OMA" id="CDPYETL"/>
<dbReference type="GO" id="GO:0016020">
    <property type="term" value="C:membrane"/>
    <property type="evidence" value="ECO:0000318"/>
    <property type="project" value="GO_Central"/>
</dbReference>
<dbReference type="PhylomeDB" id="Q9XXJ4"/>
<evidence type="ECO:0000313" key="3">
    <source>
        <dbReference type="Proteomes" id="UP000001940"/>
    </source>
</evidence>
<evidence type="ECO:0007829" key="5">
    <source>
        <dbReference type="PeptideAtlas" id="Q9XXJ4"/>
    </source>
</evidence>
<dbReference type="STRING" id="6239.Y12A6A.1.1"/>
<gene>
    <name evidence="2" type="ORF">CELE_Y12A6A.1</name>
    <name evidence="2 4" type="ORF">Y12A6A.1</name>
</gene>
<dbReference type="PIR" id="T26473">
    <property type="entry name" value="T26473"/>
</dbReference>
<feature type="signal peptide" evidence="1">
    <location>
        <begin position="1"/>
        <end position="16"/>
    </location>
</feature>
<dbReference type="UCSC" id="Y12A6A.1">
    <property type="organism name" value="c. elegans"/>
</dbReference>
<evidence type="ECO:0000313" key="4">
    <source>
        <dbReference type="WormBase" id="Y12A6A.1"/>
    </source>
</evidence>
<accession>Q9XXJ4</accession>
<feature type="chain" id="PRO_5004337025" evidence="1">
    <location>
        <begin position="17"/>
        <end position="209"/>
    </location>
</feature>
<dbReference type="InterPro" id="IPR033438">
    <property type="entry name" value="MOLO1"/>
</dbReference>
<dbReference type="AlphaFoldDB" id="Q9XXJ4"/>
<dbReference type="Pfam" id="PF17175">
    <property type="entry name" value="MOLO1"/>
    <property type="match status" value="1"/>
</dbReference>